<dbReference type="EMBL" id="VHLH01000001">
    <property type="protein sequence ID" value="TPW32761.1"/>
    <property type="molecule type" value="Genomic_DNA"/>
</dbReference>
<dbReference type="InterPro" id="IPR011739">
    <property type="entry name" value="GTA_rcc01693"/>
</dbReference>
<dbReference type="Proteomes" id="UP000320314">
    <property type="component" value="Unassembled WGS sequence"/>
</dbReference>
<keyword evidence="2" id="KW-1185">Reference proteome</keyword>
<gene>
    <name evidence="1" type="ORF">FJU11_00615</name>
</gene>
<accession>A0A506UHH8</accession>
<evidence type="ECO:0000313" key="2">
    <source>
        <dbReference type="Proteomes" id="UP000320314"/>
    </source>
</evidence>
<reference evidence="1 2" key="1">
    <citation type="submission" date="2019-06" db="EMBL/GenBank/DDBJ databases">
        <authorList>
            <person name="Li M."/>
        </authorList>
    </citation>
    <scope>NUCLEOTIDE SEQUENCE [LARGE SCALE GENOMIC DNA]</scope>
    <source>
        <strain evidence="1 2">BGMRC6574</strain>
    </source>
</reference>
<dbReference type="Pfam" id="PF09550">
    <property type="entry name" value="Phage_TAC_6"/>
    <property type="match status" value="1"/>
</dbReference>
<organism evidence="1 2">
    <name type="scientific">Pararhizobium mangrovi</name>
    <dbReference type="NCBI Taxonomy" id="2590452"/>
    <lineage>
        <taxon>Bacteria</taxon>
        <taxon>Pseudomonadati</taxon>
        <taxon>Pseudomonadota</taxon>
        <taxon>Alphaproteobacteria</taxon>
        <taxon>Hyphomicrobiales</taxon>
        <taxon>Rhizobiaceae</taxon>
        <taxon>Rhizobium/Agrobacterium group</taxon>
        <taxon>Pararhizobium</taxon>
    </lineage>
</organism>
<comment type="caution">
    <text evidence="1">The sequence shown here is derived from an EMBL/GenBank/DDBJ whole genome shotgun (WGS) entry which is preliminary data.</text>
</comment>
<dbReference type="AlphaFoldDB" id="A0A506UHH8"/>
<name>A0A506UHH8_9HYPH</name>
<proteinExistence type="predicted"/>
<dbReference type="InterPro" id="IPR019056">
    <property type="entry name" value="Phage_TAC_6"/>
</dbReference>
<dbReference type="OrthoDB" id="7582980at2"/>
<dbReference type="NCBIfam" id="TIGR02216">
    <property type="entry name" value="phage_TIGR02216"/>
    <property type="match status" value="1"/>
</dbReference>
<dbReference type="RefSeq" id="WP_141165064.1">
    <property type="nucleotide sequence ID" value="NZ_VHLH01000001.1"/>
</dbReference>
<sequence>MRAAGGGERPKGHAPFPWEAAMAFGLGRLRLDPAAFWRLTPLELAALCGNRRGFAPVRDELAALMRLYPDGEND</sequence>
<evidence type="ECO:0000313" key="1">
    <source>
        <dbReference type="EMBL" id="TPW32761.1"/>
    </source>
</evidence>
<protein>
    <submittedName>
        <fullName evidence="1">Phage tail assembly chaperone</fullName>
    </submittedName>
</protein>